<keyword evidence="14" id="KW-0378">Hydrolase</keyword>
<comment type="catalytic activity">
    <reaction evidence="1">
        <text>D-ribulose 5-phosphate = D-xylulose 5-phosphate</text>
        <dbReference type="Rhea" id="RHEA:13677"/>
        <dbReference type="ChEBI" id="CHEBI:57737"/>
        <dbReference type="ChEBI" id="CHEBI:58121"/>
        <dbReference type="EC" id="5.1.3.1"/>
    </reaction>
</comment>
<keyword evidence="13" id="KW-0479">Metal-binding</keyword>
<comment type="pathway">
    <text evidence="7">Carbohydrate degradation; pentose phosphate pathway; D-xylulose 5-phosphate from D-ribulose 5-phosphate (non-oxidative stage): step 1/1.</text>
</comment>
<proteinExistence type="inferred from homology"/>
<evidence type="ECO:0000256" key="5">
    <source>
        <dbReference type="ARBA" id="ARBA00001954"/>
    </source>
</evidence>
<dbReference type="Pfam" id="PF04258">
    <property type="entry name" value="Peptidase_A22B"/>
    <property type="match status" value="1"/>
</dbReference>
<evidence type="ECO:0000256" key="7">
    <source>
        <dbReference type="ARBA" id="ARBA00005016"/>
    </source>
</evidence>
<evidence type="ECO:0000313" key="23">
    <source>
        <dbReference type="Proteomes" id="UP001219933"/>
    </source>
</evidence>
<evidence type="ECO:0000256" key="12">
    <source>
        <dbReference type="ARBA" id="ARBA00022692"/>
    </source>
</evidence>
<evidence type="ECO:0000256" key="14">
    <source>
        <dbReference type="ARBA" id="ARBA00022801"/>
    </source>
</evidence>
<dbReference type="GO" id="GO:0005975">
    <property type="term" value="P:carbohydrate metabolic process"/>
    <property type="evidence" value="ECO:0007669"/>
    <property type="project" value="InterPro"/>
</dbReference>
<evidence type="ECO:0000313" key="22">
    <source>
        <dbReference type="EMBL" id="WFD33937.1"/>
    </source>
</evidence>
<evidence type="ECO:0000256" key="19">
    <source>
        <dbReference type="ARBA" id="ARBA00029933"/>
    </source>
</evidence>
<dbReference type="InterPro" id="IPR006639">
    <property type="entry name" value="Preselin/SPP"/>
</dbReference>
<evidence type="ECO:0000256" key="10">
    <source>
        <dbReference type="ARBA" id="ARBA00013188"/>
    </source>
</evidence>
<keyword evidence="16 21" id="KW-0472">Membrane</keyword>
<comment type="cofactor">
    <cofactor evidence="3">
        <name>Co(2+)</name>
        <dbReference type="ChEBI" id="CHEBI:48828"/>
    </cofactor>
</comment>
<dbReference type="GO" id="GO:0006098">
    <property type="term" value="P:pentose-phosphate shunt"/>
    <property type="evidence" value="ECO:0007669"/>
    <property type="project" value="InterPro"/>
</dbReference>
<evidence type="ECO:0000256" key="13">
    <source>
        <dbReference type="ARBA" id="ARBA00022723"/>
    </source>
</evidence>
<dbReference type="GO" id="GO:0016020">
    <property type="term" value="C:membrane"/>
    <property type="evidence" value="ECO:0007669"/>
    <property type="project" value="InterPro"/>
</dbReference>
<keyword evidence="17 22" id="KW-0413">Isomerase</keyword>
<keyword evidence="23" id="KW-1185">Reference proteome</keyword>
<comment type="cofactor">
    <cofactor evidence="4">
        <name>Zn(2+)</name>
        <dbReference type="ChEBI" id="CHEBI:29105"/>
    </cofactor>
</comment>
<evidence type="ECO:0000256" key="20">
    <source>
        <dbReference type="ARBA" id="ARBA00030599"/>
    </source>
</evidence>
<dbReference type="EC" id="5.1.3.1" evidence="10"/>
<dbReference type="PROSITE" id="PS01085">
    <property type="entry name" value="RIBUL_P_3_EPIMER_1"/>
    <property type="match status" value="1"/>
</dbReference>
<dbReference type="GO" id="GO:0046872">
    <property type="term" value="F:metal ion binding"/>
    <property type="evidence" value="ECO:0007669"/>
    <property type="project" value="UniProtKB-KW"/>
</dbReference>
<evidence type="ECO:0000256" key="8">
    <source>
        <dbReference type="ARBA" id="ARBA00006859"/>
    </source>
</evidence>
<feature type="transmembrane region" description="Helical" evidence="21">
    <location>
        <begin position="371"/>
        <end position="392"/>
    </location>
</feature>
<dbReference type="Proteomes" id="UP001219933">
    <property type="component" value="Chromosome 1"/>
</dbReference>
<feature type="transmembrane region" description="Helical" evidence="21">
    <location>
        <begin position="397"/>
        <end position="416"/>
    </location>
</feature>
<dbReference type="PANTHER" id="PTHR11749">
    <property type="entry name" value="RIBULOSE-5-PHOSPHATE-3-EPIMERASE"/>
    <property type="match status" value="1"/>
</dbReference>
<dbReference type="NCBIfam" id="NF004076">
    <property type="entry name" value="PRK05581.1-4"/>
    <property type="match status" value="1"/>
</dbReference>
<reference evidence="22" key="1">
    <citation type="submission" date="2023-03" db="EMBL/GenBank/DDBJ databases">
        <title>Mating type loci evolution in Malassezia.</title>
        <authorList>
            <person name="Coelho M.A."/>
        </authorList>
    </citation>
    <scope>NUCLEOTIDE SEQUENCE</scope>
    <source>
        <strain evidence="22">CBS 11721</strain>
    </source>
</reference>
<dbReference type="Gene3D" id="3.20.20.70">
    <property type="entry name" value="Aldolase class I"/>
    <property type="match status" value="1"/>
</dbReference>
<feature type="transmembrane region" description="Helical" evidence="21">
    <location>
        <begin position="422"/>
        <end position="447"/>
    </location>
</feature>
<keyword evidence="15 21" id="KW-1133">Transmembrane helix</keyword>
<dbReference type="GO" id="GO:0042500">
    <property type="term" value="F:aspartic endopeptidase activity, intramembrane cleaving"/>
    <property type="evidence" value="ECO:0007669"/>
    <property type="project" value="InterPro"/>
</dbReference>
<keyword evidence="18" id="KW-0170">Cobalt</keyword>
<organism evidence="22 23">
    <name type="scientific">Malassezia cuniculi</name>
    <dbReference type="NCBI Taxonomy" id="948313"/>
    <lineage>
        <taxon>Eukaryota</taxon>
        <taxon>Fungi</taxon>
        <taxon>Dikarya</taxon>
        <taxon>Basidiomycota</taxon>
        <taxon>Ustilaginomycotina</taxon>
        <taxon>Malasseziomycetes</taxon>
        <taxon>Malasseziales</taxon>
        <taxon>Malasseziaceae</taxon>
        <taxon>Malassezia</taxon>
    </lineage>
</organism>
<feature type="transmembrane region" description="Helical" evidence="21">
    <location>
        <begin position="311"/>
        <end position="332"/>
    </location>
</feature>
<accession>A0AAF0EW99</accession>
<gene>
    <name evidence="22" type="primary">RPE1</name>
    <name evidence="22" type="ORF">MCUN1_000763</name>
</gene>
<keyword evidence="12 21" id="KW-0812">Transmembrane</keyword>
<dbReference type="InterPro" id="IPR026019">
    <property type="entry name" value="Ribul_P_3_epim"/>
</dbReference>
<comment type="similarity">
    <text evidence="9">Belongs to the ribulose-phosphate 3-epimerase family.</text>
</comment>
<dbReference type="InterPro" id="IPR000056">
    <property type="entry name" value="Ribul_P_3_epim-like"/>
</dbReference>
<evidence type="ECO:0000256" key="15">
    <source>
        <dbReference type="ARBA" id="ARBA00022989"/>
    </source>
</evidence>
<evidence type="ECO:0000256" key="3">
    <source>
        <dbReference type="ARBA" id="ARBA00001941"/>
    </source>
</evidence>
<evidence type="ECO:0000256" key="16">
    <source>
        <dbReference type="ARBA" id="ARBA00023136"/>
    </source>
</evidence>
<dbReference type="NCBIfam" id="TIGR01163">
    <property type="entry name" value="rpe"/>
    <property type="match status" value="1"/>
</dbReference>
<feature type="transmembrane region" description="Helical" evidence="21">
    <location>
        <begin position="526"/>
        <end position="548"/>
    </location>
</feature>
<dbReference type="EMBL" id="CP119877">
    <property type="protein sequence ID" value="WFD33937.1"/>
    <property type="molecule type" value="Genomic_DNA"/>
</dbReference>
<dbReference type="GO" id="GO:0004750">
    <property type="term" value="F:D-ribulose-phosphate 3-epimerase activity"/>
    <property type="evidence" value="ECO:0007669"/>
    <property type="project" value="UniProtKB-EC"/>
</dbReference>
<dbReference type="SUPFAM" id="SSF51366">
    <property type="entry name" value="Ribulose-phoshate binding barrel"/>
    <property type="match status" value="1"/>
</dbReference>
<dbReference type="Pfam" id="PF00834">
    <property type="entry name" value="Ribul_P_3_epim"/>
    <property type="match status" value="1"/>
</dbReference>
<evidence type="ECO:0000256" key="17">
    <source>
        <dbReference type="ARBA" id="ARBA00023235"/>
    </source>
</evidence>
<comment type="cofactor">
    <cofactor evidence="5">
        <name>Fe(2+)</name>
        <dbReference type="ChEBI" id="CHEBI:29033"/>
    </cofactor>
</comment>
<dbReference type="CDD" id="cd00429">
    <property type="entry name" value="RPE"/>
    <property type="match status" value="1"/>
</dbReference>
<feature type="transmembrane region" description="Helical" evidence="21">
    <location>
        <begin position="284"/>
        <end position="304"/>
    </location>
</feature>
<evidence type="ECO:0000256" key="9">
    <source>
        <dbReference type="ARBA" id="ARBA00009541"/>
    </source>
</evidence>
<evidence type="ECO:0000256" key="1">
    <source>
        <dbReference type="ARBA" id="ARBA00001782"/>
    </source>
</evidence>
<comment type="subcellular location">
    <subcellularLocation>
        <location evidence="6">Endomembrane system</location>
        <topology evidence="6">Multi-pass membrane protein</topology>
    </subcellularLocation>
</comment>
<evidence type="ECO:0000256" key="6">
    <source>
        <dbReference type="ARBA" id="ARBA00004127"/>
    </source>
</evidence>
<dbReference type="GO" id="GO:0012505">
    <property type="term" value="C:endomembrane system"/>
    <property type="evidence" value="ECO:0007669"/>
    <property type="project" value="UniProtKB-SubCell"/>
</dbReference>
<evidence type="ECO:0000256" key="2">
    <source>
        <dbReference type="ARBA" id="ARBA00001936"/>
    </source>
</evidence>
<comment type="cofactor">
    <cofactor evidence="2">
        <name>Mn(2+)</name>
        <dbReference type="ChEBI" id="CHEBI:29035"/>
    </cofactor>
</comment>
<evidence type="ECO:0000256" key="18">
    <source>
        <dbReference type="ARBA" id="ARBA00023285"/>
    </source>
</evidence>
<evidence type="ECO:0000256" key="11">
    <source>
        <dbReference type="ARBA" id="ARBA00013920"/>
    </source>
</evidence>
<dbReference type="InterPro" id="IPR013785">
    <property type="entry name" value="Aldolase_TIM"/>
</dbReference>
<evidence type="ECO:0000256" key="4">
    <source>
        <dbReference type="ARBA" id="ARBA00001947"/>
    </source>
</evidence>
<dbReference type="InterPro" id="IPR011060">
    <property type="entry name" value="RibuloseP-bd_barrel"/>
</dbReference>
<name>A0AAF0EW99_9BASI</name>
<dbReference type="HAMAP" id="MF_02227">
    <property type="entry name" value="RPE"/>
    <property type="match status" value="1"/>
</dbReference>
<protein>
    <recommendedName>
        <fullName evidence="11">Ribulose-phosphate 3-epimerase</fullName>
        <ecNumber evidence="10">5.1.3.1</ecNumber>
    </recommendedName>
    <alternativeName>
        <fullName evidence="20">Pentose-5-phosphate 3-epimerase</fullName>
    </alternativeName>
    <alternativeName>
        <fullName evidence="19">RPE</fullName>
    </alternativeName>
</protein>
<evidence type="ECO:0000256" key="21">
    <source>
        <dbReference type="SAM" id="Phobius"/>
    </source>
</evidence>
<comment type="similarity">
    <text evidence="8">Belongs to the peptidase A22B family.</text>
</comment>
<dbReference type="PROSITE" id="PS01086">
    <property type="entry name" value="RIBUL_P_3_EPIMER_2"/>
    <property type="match status" value="1"/>
</dbReference>
<dbReference type="InterPro" id="IPR007369">
    <property type="entry name" value="Peptidase_A22B_SPP"/>
</dbReference>
<dbReference type="AlphaFoldDB" id="A0AAF0EW99"/>
<sequence length="599" mass="65213">MPSVKIAPSVLASDLGNLNNECRRMLDSGADWLHMDIMDGHFVPNIVMGAPVIKCVHAAVPDAFMDCHMMVSEPEKWIGDIAKAGGRSYTFHYEATRDPIGVAKKIHEAGMRAAVALNPGTPASEITDEIAAAVDMILVMSVWPGAGGQKFIKEVMPKVAELRARYPDLDVEVDGGVGLGTIDSCAKAGANVIVAGTAVFGHPDPKEVIAHLRKACEDAQVRIREQRARIAKGEQVELGNEPETHYWSLQTPPSTAALRKSQGLPKEDDEDEWGAESVSADDAWLFPVIGSAVLFGLFLLFKYINKEYINLLLGAYFALAGTASLTMVATFVGRSLIGVEAWRRITKSRIRFAIERYEVGSKERKPFVDIALSYVALGASVGSVAIVAAYLYTRHWVLSNIIAIALSLNAITLMSLDSFVTGFIMLGGLFVYDIFWVFGTPVMVSVAKNFDAPIKILWPRNWIDMVTAIASGVDIPEAKLALLGLGDIVMPGAFVALALRYDQFIASEAKPGIYFTRFYRAFSKPYFVACIVAYFCGLVVTMGVLHVFQAAQPALLYLSPACSLSVLAVAQVQGRGKELWAWTDKSHESPPKDDNKKSE</sequence>
<dbReference type="SMART" id="SM00730">
    <property type="entry name" value="PSN"/>
    <property type="match status" value="1"/>
</dbReference>
<dbReference type="FunFam" id="3.20.20.70:FF:000171">
    <property type="entry name" value="Ribulose-phosphate 3-epimerase"/>
    <property type="match status" value="1"/>
</dbReference>